<name>A0A8T3CDH2_9TELE</name>
<dbReference type="SUPFAM" id="SSF49899">
    <property type="entry name" value="Concanavalin A-like lectins/glucanases"/>
    <property type="match status" value="1"/>
</dbReference>
<dbReference type="InterPro" id="IPR050143">
    <property type="entry name" value="TRIM/RBCC"/>
</dbReference>
<dbReference type="Pfam" id="PF00622">
    <property type="entry name" value="SPRY"/>
    <property type="match status" value="1"/>
</dbReference>
<dbReference type="InterPro" id="IPR001870">
    <property type="entry name" value="B30.2/SPRY"/>
</dbReference>
<dbReference type="Proteomes" id="UP000829720">
    <property type="component" value="Unassembled WGS sequence"/>
</dbReference>
<organism evidence="2 3">
    <name type="scientific">Albula goreensis</name>
    <dbReference type="NCBI Taxonomy" id="1534307"/>
    <lineage>
        <taxon>Eukaryota</taxon>
        <taxon>Metazoa</taxon>
        <taxon>Chordata</taxon>
        <taxon>Craniata</taxon>
        <taxon>Vertebrata</taxon>
        <taxon>Euteleostomi</taxon>
        <taxon>Actinopterygii</taxon>
        <taxon>Neopterygii</taxon>
        <taxon>Teleostei</taxon>
        <taxon>Albuliformes</taxon>
        <taxon>Albulidae</taxon>
        <taxon>Albula</taxon>
    </lineage>
</organism>
<dbReference type="Gene3D" id="2.60.120.920">
    <property type="match status" value="1"/>
</dbReference>
<dbReference type="InterPro" id="IPR003879">
    <property type="entry name" value="Butyrophylin_SPRY"/>
</dbReference>
<dbReference type="Pfam" id="PF13765">
    <property type="entry name" value="PRY"/>
    <property type="match status" value="1"/>
</dbReference>
<evidence type="ECO:0000313" key="3">
    <source>
        <dbReference type="Proteomes" id="UP000829720"/>
    </source>
</evidence>
<sequence length="243" mass="27493">MDEISKKMEDLLITVTAIEQEMGRADVLFLQNFNATMKRAQRTVEVPDVSEVLIDVAKHLGNLKFQVWEKMLGMVQYTPVILDPNSASPSLLLSEDLTSVQEVKNREPYESEWPILGSQGFSSGKHQWDVEINRDTIIDIGITKEPPELRSTLNNISSKCCYERLTGSCGGLPKKSELQGKNKIRVLLDCDQNIVSFFDIYGKETLSTKKYTFTGKVFPFFNLLYLPPEPLKMVPAKVKVTVQ</sequence>
<dbReference type="InterPro" id="IPR013320">
    <property type="entry name" value="ConA-like_dom_sf"/>
</dbReference>
<dbReference type="OrthoDB" id="654191at2759"/>
<dbReference type="InterPro" id="IPR006574">
    <property type="entry name" value="PRY"/>
</dbReference>
<evidence type="ECO:0000313" key="2">
    <source>
        <dbReference type="EMBL" id="KAI1882091.1"/>
    </source>
</evidence>
<accession>A0A8T3CDH2</accession>
<protein>
    <recommendedName>
        <fullName evidence="1">B30.2/SPRY domain-containing protein</fullName>
    </recommendedName>
</protein>
<proteinExistence type="predicted"/>
<dbReference type="InterPro" id="IPR003877">
    <property type="entry name" value="SPRY_dom"/>
</dbReference>
<comment type="caution">
    <text evidence="2">The sequence shown here is derived from an EMBL/GenBank/DDBJ whole genome shotgun (WGS) entry which is preliminary data.</text>
</comment>
<gene>
    <name evidence="2" type="ORF">AGOR_G00247120</name>
</gene>
<dbReference type="PANTHER" id="PTHR24103">
    <property type="entry name" value="E3 UBIQUITIN-PROTEIN LIGASE TRIM"/>
    <property type="match status" value="1"/>
</dbReference>
<dbReference type="InterPro" id="IPR043136">
    <property type="entry name" value="B30.2/SPRY_sf"/>
</dbReference>
<evidence type="ECO:0000259" key="1">
    <source>
        <dbReference type="PROSITE" id="PS50188"/>
    </source>
</evidence>
<reference evidence="2" key="1">
    <citation type="submission" date="2021-01" db="EMBL/GenBank/DDBJ databases">
        <authorList>
            <person name="Zahm M."/>
            <person name="Roques C."/>
            <person name="Cabau C."/>
            <person name="Klopp C."/>
            <person name="Donnadieu C."/>
            <person name="Jouanno E."/>
            <person name="Lampietro C."/>
            <person name="Louis A."/>
            <person name="Herpin A."/>
            <person name="Echchiki A."/>
            <person name="Berthelot C."/>
            <person name="Parey E."/>
            <person name="Roest-Crollius H."/>
            <person name="Braasch I."/>
            <person name="Postlethwait J."/>
            <person name="Bobe J."/>
            <person name="Montfort J."/>
            <person name="Bouchez O."/>
            <person name="Begum T."/>
            <person name="Mejri S."/>
            <person name="Adams A."/>
            <person name="Chen W.-J."/>
            <person name="Guiguen Y."/>
        </authorList>
    </citation>
    <scope>NUCLEOTIDE SEQUENCE</scope>
    <source>
        <tissue evidence="2">Blood</tissue>
    </source>
</reference>
<dbReference type="SMART" id="SM00589">
    <property type="entry name" value="PRY"/>
    <property type="match status" value="1"/>
</dbReference>
<dbReference type="AlphaFoldDB" id="A0A8T3CDH2"/>
<keyword evidence="3" id="KW-1185">Reference proteome</keyword>
<feature type="domain" description="B30.2/SPRY" evidence="1">
    <location>
        <begin position="60"/>
        <end position="240"/>
    </location>
</feature>
<dbReference type="PRINTS" id="PR01407">
    <property type="entry name" value="BUTYPHLNCDUF"/>
</dbReference>
<dbReference type="PROSITE" id="PS50188">
    <property type="entry name" value="B302_SPRY"/>
    <property type="match status" value="1"/>
</dbReference>
<dbReference type="EMBL" id="JAERUA010000025">
    <property type="protein sequence ID" value="KAI1882091.1"/>
    <property type="molecule type" value="Genomic_DNA"/>
</dbReference>